<protein>
    <submittedName>
        <fullName evidence="6">Cis-2,3-dihydrobiphenyl-2,3-diol dehydrogenase</fullName>
        <ecNumber evidence="6">1.3.1.56</ecNumber>
    </submittedName>
</protein>
<dbReference type="PANTHER" id="PTHR43008:SF4">
    <property type="entry name" value="CHAIN DEHYDROGENASE, PUTATIVE (AFU_ORTHOLOGUE AFUA_4G08710)-RELATED"/>
    <property type="match status" value="1"/>
</dbReference>
<dbReference type="EMBL" id="MIPT01000003">
    <property type="protein sequence ID" value="OHT17796.1"/>
    <property type="molecule type" value="Genomic_DNA"/>
</dbReference>
<keyword evidence="4" id="KW-0520">NAD</keyword>
<organism evidence="6 7">
    <name type="scientific">Edaphosphingomonas haloaromaticamans</name>
    <dbReference type="NCBI Taxonomy" id="653954"/>
    <lineage>
        <taxon>Bacteria</taxon>
        <taxon>Pseudomonadati</taxon>
        <taxon>Pseudomonadota</taxon>
        <taxon>Alphaproteobacteria</taxon>
        <taxon>Sphingomonadales</taxon>
        <taxon>Rhizorhabdaceae</taxon>
        <taxon>Edaphosphingomonas</taxon>
    </lineage>
</organism>
<comment type="caution">
    <text evidence="6">The sequence shown here is derived from an EMBL/GenBank/DDBJ whole genome shotgun (WGS) entry which is preliminary data.</text>
</comment>
<name>A0A1S1H7X6_9SPHN</name>
<comment type="similarity">
    <text evidence="1 5">Belongs to the short-chain dehydrogenases/reductases (SDR) family.</text>
</comment>
<dbReference type="InterPro" id="IPR020904">
    <property type="entry name" value="Sc_DH/Rdtase_CS"/>
</dbReference>
<evidence type="ECO:0000313" key="7">
    <source>
        <dbReference type="Proteomes" id="UP000179467"/>
    </source>
</evidence>
<dbReference type="Proteomes" id="UP000179467">
    <property type="component" value="Unassembled WGS sequence"/>
</dbReference>
<dbReference type="EC" id="1.3.1.56" evidence="6"/>
<dbReference type="PRINTS" id="PR00081">
    <property type="entry name" value="GDHRDH"/>
</dbReference>
<dbReference type="PANTHER" id="PTHR43008">
    <property type="entry name" value="BENZIL REDUCTASE"/>
    <property type="match status" value="1"/>
</dbReference>
<reference evidence="6 7" key="1">
    <citation type="submission" date="2016-09" db="EMBL/GenBank/DDBJ databases">
        <title>Metabolic pathway, cell adaptation mechanisms and a novel monoxygenase revealed through proteogenomic-transcription analysis of a Sphingomonas haloaromaticamans strain degrading the fungicide ortho-phenylphenol.</title>
        <authorList>
            <person name="Perruchon C."/>
            <person name="Papadopoulou E.S."/>
            <person name="Rousidou C."/>
            <person name="Vasileiadis S."/>
            <person name="Tanou G."/>
            <person name="Amoutzias G."/>
            <person name="Molassiotis A."/>
            <person name="Karpouzas D.G."/>
        </authorList>
    </citation>
    <scope>NUCLEOTIDE SEQUENCE [LARGE SCALE GENOMIC DNA]</scope>
    <source>
        <strain evidence="6 7">P3</strain>
    </source>
</reference>
<dbReference type="NCBIfam" id="NF004849">
    <property type="entry name" value="PRK06200.1"/>
    <property type="match status" value="1"/>
</dbReference>
<dbReference type="SUPFAM" id="SSF51735">
    <property type="entry name" value="NAD(P)-binding Rossmann-fold domains"/>
    <property type="match status" value="1"/>
</dbReference>
<proteinExistence type="inferred from homology"/>
<dbReference type="PROSITE" id="PS00061">
    <property type="entry name" value="ADH_SHORT"/>
    <property type="match status" value="1"/>
</dbReference>
<dbReference type="InterPro" id="IPR036291">
    <property type="entry name" value="NAD(P)-bd_dom_sf"/>
</dbReference>
<dbReference type="GO" id="GO:0050664">
    <property type="term" value="F:oxidoreductase activity, acting on NAD(P)H, oxygen as acceptor"/>
    <property type="evidence" value="ECO:0007669"/>
    <property type="project" value="TreeGrafter"/>
</dbReference>
<evidence type="ECO:0000256" key="4">
    <source>
        <dbReference type="ARBA" id="ARBA00023027"/>
    </source>
</evidence>
<accession>A0A1S1H7X6</accession>
<keyword evidence="3 6" id="KW-0560">Oxidoreductase</keyword>
<evidence type="ECO:0000256" key="1">
    <source>
        <dbReference type="ARBA" id="ARBA00006484"/>
    </source>
</evidence>
<dbReference type="RefSeq" id="WP_164546184.1">
    <property type="nucleotide sequence ID" value="NZ_MIPT01000003.1"/>
</dbReference>
<evidence type="ECO:0000256" key="2">
    <source>
        <dbReference type="ARBA" id="ARBA00022797"/>
    </source>
</evidence>
<keyword evidence="7" id="KW-1185">Reference proteome</keyword>
<evidence type="ECO:0000256" key="5">
    <source>
        <dbReference type="RuleBase" id="RU000363"/>
    </source>
</evidence>
<keyword evidence="2" id="KW-0058">Aromatic hydrocarbons catabolism</keyword>
<dbReference type="InterPro" id="IPR002347">
    <property type="entry name" value="SDR_fam"/>
</dbReference>
<dbReference type="Gene3D" id="3.40.50.720">
    <property type="entry name" value="NAD(P)-binding Rossmann-like Domain"/>
    <property type="match status" value="1"/>
</dbReference>
<dbReference type="PRINTS" id="PR00080">
    <property type="entry name" value="SDRFAMILY"/>
</dbReference>
<dbReference type="CDD" id="cd05348">
    <property type="entry name" value="BphB-like_SDR_c"/>
    <property type="match status" value="1"/>
</dbReference>
<dbReference type="FunFam" id="3.40.50.720:FF:000084">
    <property type="entry name" value="Short-chain dehydrogenase reductase"/>
    <property type="match status" value="1"/>
</dbReference>
<dbReference type="InterPro" id="IPR047950">
    <property type="entry name" value="BphB-like_SDR"/>
</dbReference>
<evidence type="ECO:0000256" key="3">
    <source>
        <dbReference type="ARBA" id="ARBA00023002"/>
    </source>
</evidence>
<dbReference type="Pfam" id="PF00106">
    <property type="entry name" value="adh_short"/>
    <property type="match status" value="1"/>
</dbReference>
<dbReference type="GO" id="GO:0018509">
    <property type="term" value="F:cis-2,3-dihydrobiphenyl-2,3-diol dehydrogenase activity"/>
    <property type="evidence" value="ECO:0007669"/>
    <property type="project" value="UniProtKB-EC"/>
</dbReference>
<dbReference type="AlphaFoldDB" id="A0A1S1H7X6"/>
<gene>
    <name evidence="6" type="primary">bphB</name>
    <name evidence="6" type="ORF">BHE75_04594</name>
</gene>
<sequence length="282" mass="29089">MLRLEGEVVLITGGASGLGKAIVDRFVAEGAKVVVLDRSADRLAALADEHGSRILGVTGDVRVLADQENAVRMCVAHFGRLDCLIANAGIWDYAVPLVDLPPQSIDAAFDEMFQVNVKGYILSAKAALPALVKTRGSIVMTISNSGFYPAGGGPLYTATKHAVVGLVRQLAYELAPHVRVNGVAPGAIGTDLRGPATLGLAEKSIASLDLAGMAGPSLPIGRVPTAAEYTGAYVFFASRGDIVPATGALLNYDGGIGIRGLTQPAGGTDLADHLAVQQESFS</sequence>
<evidence type="ECO:0000313" key="6">
    <source>
        <dbReference type="EMBL" id="OHT17796.1"/>
    </source>
</evidence>